<dbReference type="InterPro" id="IPR007109">
    <property type="entry name" value="Brix"/>
</dbReference>
<evidence type="ECO:0000313" key="3">
    <source>
        <dbReference type="EMBL" id="KAL3875802.1"/>
    </source>
</evidence>
<proteinExistence type="predicted"/>
<dbReference type="PANTHER" id="PTHR12661:SF5">
    <property type="entry name" value="SUPPRESSOR OF SWI4 1 HOMOLOG"/>
    <property type="match status" value="1"/>
</dbReference>
<evidence type="ECO:0000259" key="2">
    <source>
        <dbReference type="PROSITE" id="PS50833"/>
    </source>
</evidence>
<dbReference type="AlphaFoldDB" id="A0ABD3WPT9"/>
<gene>
    <name evidence="3" type="ORF">ACJMK2_033718</name>
</gene>
<organism evidence="3 4">
    <name type="scientific">Sinanodonta woodiana</name>
    <name type="common">Chinese pond mussel</name>
    <name type="synonym">Anodonta woodiana</name>
    <dbReference type="NCBI Taxonomy" id="1069815"/>
    <lineage>
        <taxon>Eukaryota</taxon>
        <taxon>Metazoa</taxon>
        <taxon>Spiralia</taxon>
        <taxon>Lophotrochozoa</taxon>
        <taxon>Mollusca</taxon>
        <taxon>Bivalvia</taxon>
        <taxon>Autobranchia</taxon>
        <taxon>Heteroconchia</taxon>
        <taxon>Palaeoheterodonta</taxon>
        <taxon>Unionida</taxon>
        <taxon>Unionoidea</taxon>
        <taxon>Unionidae</taxon>
        <taxon>Unioninae</taxon>
        <taxon>Sinanodonta</taxon>
    </lineage>
</organism>
<sequence>MGRKGRKKQAQKRARKTQLAVQEEAFKKAPHSFVFNRGHVGNNVKHLITDMRHVMEPYTATHLQSRRKNVLKDFLVVAGPLNITHFVIFTKSEISTYMRICRLPNGPTLTFKVNNYCLAKDVISCLKKPNLEQKQFSHHPLLVMNGFSGEGPNLKLMSTMFQNMYPSINVNKVKLNDIRRCVMLNYNPQTKLVDFRHYNIRVVPVGMSRSMKKLMATDKVPDMSRFNDISDFMMREAYSSESEVEEGPQSQVVLPQDMSRRGNIKLAKSAVRLTELGPRLTLQLVKVEDGVCSGHVMFHEFIQKTKEELDAMKSYRQQKKILKEQRKQKQEENVERKKKLKDEHKQKSLEGMKKKGQLNATAGEEEIENPGQDDSADEDDDVEYYRQEVGVEPDSDLLLKTGTKRKLPQKGTGGSFKKRKILTGNSKNKFSQKQRKDKDNKYIKKDSFKKDRPRGKDKFRKTKVR</sequence>
<evidence type="ECO:0000256" key="1">
    <source>
        <dbReference type="SAM" id="MobiDB-lite"/>
    </source>
</evidence>
<dbReference type="Pfam" id="PF04427">
    <property type="entry name" value="Brix"/>
    <property type="match status" value="1"/>
</dbReference>
<reference evidence="3 4" key="1">
    <citation type="submission" date="2024-11" db="EMBL/GenBank/DDBJ databases">
        <title>Chromosome-level genome assembly of the freshwater bivalve Anodonta woodiana.</title>
        <authorList>
            <person name="Chen X."/>
        </authorList>
    </citation>
    <scope>NUCLEOTIDE SEQUENCE [LARGE SCALE GENOMIC DNA]</scope>
    <source>
        <strain evidence="3">MN2024</strain>
        <tissue evidence="3">Gills</tissue>
    </source>
</reference>
<feature type="region of interest" description="Disordered" evidence="1">
    <location>
        <begin position="321"/>
        <end position="465"/>
    </location>
</feature>
<keyword evidence="4" id="KW-1185">Reference proteome</keyword>
<accession>A0ABD3WPT9</accession>
<feature type="domain" description="Brix" evidence="2">
    <location>
        <begin position="30"/>
        <end position="293"/>
    </location>
</feature>
<feature type="compositionally biased region" description="Basic and acidic residues" evidence="1">
    <location>
        <begin position="321"/>
        <end position="353"/>
    </location>
</feature>
<evidence type="ECO:0000313" key="4">
    <source>
        <dbReference type="Proteomes" id="UP001634394"/>
    </source>
</evidence>
<feature type="compositionally biased region" description="Basic and acidic residues" evidence="1">
    <location>
        <begin position="434"/>
        <end position="456"/>
    </location>
</feature>
<name>A0ABD3WPT9_SINWO</name>
<dbReference type="InterPro" id="IPR045112">
    <property type="entry name" value="PPAN-like"/>
</dbReference>
<dbReference type="PANTHER" id="PTHR12661">
    <property type="entry name" value="PETER PAN-RELATED"/>
    <property type="match status" value="1"/>
</dbReference>
<dbReference type="PROSITE" id="PS50833">
    <property type="entry name" value="BRIX"/>
    <property type="match status" value="1"/>
</dbReference>
<protein>
    <recommendedName>
        <fullName evidence="2">Brix domain-containing protein</fullName>
    </recommendedName>
</protein>
<dbReference type="Proteomes" id="UP001634394">
    <property type="component" value="Unassembled WGS sequence"/>
</dbReference>
<dbReference type="SMART" id="SM00879">
    <property type="entry name" value="Brix"/>
    <property type="match status" value="1"/>
</dbReference>
<comment type="caution">
    <text evidence="3">The sequence shown here is derived from an EMBL/GenBank/DDBJ whole genome shotgun (WGS) entry which is preliminary data.</text>
</comment>
<dbReference type="EMBL" id="JBJQND010000005">
    <property type="protein sequence ID" value="KAL3875802.1"/>
    <property type="molecule type" value="Genomic_DNA"/>
</dbReference>